<keyword evidence="6" id="KW-1185">Reference proteome</keyword>
<evidence type="ECO:0000313" key="6">
    <source>
        <dbReference type="Proteomes" id="UP000069940"/>
    </source>
</evidence>
<reference evidence="5" key="2">
    <citation type="submission" date="2025-05" db="UniProtKB">
        <authorList>
            <consortium name="EnsemblMetazoa"/>
        </authorList>
    </citation>
    <scope>IDENTIFICATION</scope>
    <source>
        <strain evidence="5">Foshan</strain>
    </source>
</reference>
<keyword evidence="3" id="KW-0862">Zinc</keyword>
<evidence type="ECO:0000256" key="3">
    <source>
        <dbReference type="ARBA" id="ARBA00022833"/>
    </source>
</evidence>
<name>A0ABM1YDS7_AEDAL</name>
<accession>A0ABM1YDS7</accession>
<feature type="domain" description="FLYWCH-type" evidence="4">
    <location>
        <begin position="405"/>
        <end position="463"/>
    </location>
</feature>
<dbReference type="Gene3D" id="2.20.25.240">
    <property type="match status" value="5"/>
</dbReference>
<dbReference type="EnsemblMetazoa" id="AALFPA23_008224.R11083">
    <property type="protein sequence ID" value="AALFPA23_008224.P11083"/>
    <property type="gene ID" value="AALFPA23_008224"/>
</dbReference>
<dbReference type="PANTHER" id="PTHR31665">
    <property type="entry name" value="FLYWCH FAMILY MEMBER 2-RELATED"/>
    <property type="match status" value="1"/>
</dbReference>
<dbReference type="RefSeq" id="XP_062698255.1">
    <property type="nucleotide sequence ID" value="XM_062842271.1"/>
</dbReference>
<dbReference type="InterPro" id="IPR007588">
    <property type="entry name" value="Znf_FLYWCH"/>
</dbReference>
<evidence type="ECO:0000313" key="5">
    <source>
        <dbReference type="EnsemblMetazoa" id="AALFPA23_008224.P11083"/>
    </source>
</evidence>
<dbReference type="Pfam" id="PF04500">
    <property type="entry name" value="FLYWCH"/>
    <property type="match status" value="5"/>
</dbReference>
<feature type="domain" description="FLYWCH-type" evidence="4">
    <location>
        <begin position="496"/>
        <end position="561"/>
    </location>
</feature>
<dbReference type="PANTHER" id="PTHR31665:SF0">
    <property type="entry name" value="FLYWCH FAMILY MEMBER 2"/>
    <property type="match status" value="1"/>
</dbReference>
<organism evidence="5 6">
    <name type="scientific">Aedes albopictus</name>
    <name type="common">Asian tiger mosquito</name>
    <name type="synonym">Stegomyia albopicta</name>
    <dbReference type="NCBI Taxonomy" id="7160"/>
    <lineage>
        <taxon>Eukaryota</taxon>
        <taxon>Metazoa</taxon>
        <taxon>Ecdysozoa</taxon>
        <taxon>Arthropoda</taxon>
        <taxon>Hexapoda</taxon>
        <taxon>Insecta</taxon>
        <taxon>Pterygota</taxon>
        <taxon>Neoptera</taxon>
        <taxon>Endopterygota</taxon>
        <taxon>Diptera</taxon>
        <taxon>Nematocera</taxon>
        <taxon>Culicoidea</taxon>
        <taxon>Culicidae</taxon>
        <taxon>Culicinae</taxon>
        <taxon>Aedini</taxon>
        <taxon>Aedes</taxon>
        <taxon>Stegomyia</taxon>
    </lineage>
</organism>
<keyword evidence="1" id="KW-0479">Metal-binding</keyword>
<evidence type="ECO:0000256" key="2">
    <source>
        <dbReference type="ARBA" id="ARBA00022771"/>
    </source>
</evidence>
<protein>
    <recommendedName>
        <fullName evidence="4">FLYWCH-type domain-containing protein</fullName>
    </recommendedName>
</protein>
<reference evidence="6" key="1">
    <citation type="journal article" date="2015" name="Proc. Natl. Acad. Sci. U.S.A.">
        <title>Genome sequence of the Asian Tiger mosquito, Aedes albopictus, reveals insights into its biology, genetics, and evolution.</title>
        <authorList>
            <person name="Chen X.G."/>
            <person name="Jiang X."/>
            <person name="Gu J."/>
            <person name="Xu M."/>
            <person name="Wu Y."/>
            <person name="Deng Y."/>
            <person name="Zhang C."/>
            <person name="Bonizzoni M."/>
            <person name="Dermauw W."/>
            <person name="Vontas J."/>
            <person name="Armbruster P."/>
            <person name="Huang X."/>
            <person name="Yang Y."/>
            <person name="Zhang H."/>
            <person name="He W."/>
            <person name="Peng H."/>
            <person name="Liu Y."/>
            <person name="Wu K."/>
            <person name="Chen J."/>
            <person name="Lirakis M."/>
            <person name="Topalis P."/>
            <person name="Van Leeuwen T."/>
            <person name="Hall A.B."/>
            <person name="Jiang X."/>
            <person name="Thorpe C."/>
            <person name="Mueller R.L."/>
            <person name="Sun C."/>
            <person name="Waterhouse R.M."/>
            <person name="Yan G."/>
            <person name="Tu Z.J."/>
            <person name="Fang X."/>
            <person name="James A.A."/>
        </authorList>
    </citation>
    <scope>NUCLEOTIDE SEQUENCE [LARGE SCALE GENOMIC DNA]</scope>
    <source>
        <strain evidence="6">Foshan</strain>
    </source>
</reference>
<sequence length="599" mass="69177">MEDLVKIYSPNPALYTARLLDIIFGREILVGACTRRLVDDGDLEQLDSHKLRSVIGSPKLRAAKFGYTQKGRAMLLYNGYAYIKDRQAQKSCNWKCSLFGKLKCRARAVTKEVNGRQMMKITKPLHNHTRDVYSLNDIGSSISEDISENVIYVLSKRGTKHLFHDGNTYTPNERPYPGQRSRTWKCSLYYRLKCRARIVTSEADGLPKLRVVVAEHTHSKVFPNLTHKFRNIVFVVNNVGGLQLCVDGYPFIRSRTTDDVQYWTCKQRKRLGCPVRASVRRREKGQKPLVKASGCHNHLIITECQKYGESSMVMQTMARDAKLWQRKGNVSRQRKCEQHQRNIKRRYAGAQIEYRGRDVTFSPSCRGMPKMTLEGYVYIRNAGNATKMYWLYTSKPTFNRLLFIKGQRGPKLIFDGYSFNRNKGHGQATYWRCTKHQSLGCKAKLVTTNLGKKISIGTPVHCHMADYDFKQYFSELTPTATKKPTTITLDNQELDFVPGQRGTSLLRINNYCYARNNKSQNSTYWVCRTRTQHRPCNSRVVTTLKNNGLYRVVITNPVHLHEPNKSSAYRRVEQVRRRPKLVAPKPVLEEFFTFTFDSD</sequence>
<dbReference type="GeneID" id="134284053"/>
<dbReference type="Proteomes" id="UP000069940">
    <property type="component" value="Unassembled WGS sequence"/>
</dbReference>
<dbReference type="InterPro" id="IPR040312">
    <property type="entry name" value="FWCH1/FWCH2"/>
</dbReference>
<proteinExistence type="predicted"/>
<evidence type="ECO:0000259" key="4">
    <source>
        <dbReference type="Pfam" id="PF04500"/>
    </source>
</evidence>
<evidence type="ECO:0000256" key="1">
    <source>
        <dbReference type="ARBA" id="ARBA00022723"/>
    </source>
</evidence>
<feature type="domain" description="FLYWCH-type" evidence="4">
    <location>
        <begin position="68"/>
        <end position="128"/>
    </location>
</feature>
<feature type="domain" description="FLYWCH-type" evidence="4">
    <location>
        <begin position="235"/>
        <end position="298"/>
    </location>
</feature>
<keyword evidence="2" id="KW-0863">Zinc-finger</keyword>
<feature type="domain" description="FLYWCH-type" evidence="4">
    <location>
        <begin position="152"/>
        <end position="218"/>
    </location>
</feature>